<feature type="region of interest" description="N-acetyltransferase" evidence="18">
    <location>
        <begin position="250"/>
        <end position="454"/>
    </location>
</feature>
<feature type="binding site" evidence="18">
    <location>
        <begin position="385"/>
        <end position="386"/>
    </location>
    <ligand>
        <name>acetyl-CoA</name>
        <dbReference type="ChEBI" id="CHEBI:57288"/>
    </ligand>
</feature>
<keyword evidence="12 18" id="KW-0511">Multifunctional enzyme</keyword>
<evidence type="ECO:0000256" key="18">
    <source>
        <dbReference type="HAMAP-Rule" id="MF_01631"/>
    </source>
</evidence>
<feature type="binding site" evidence="18">
    <location>
        <position position="332"/>
    </location>
    <ligand>
        <name>UDP-N-acetyl-alpha-D-glucosamine</name>
        <dbReference type="ChEBI" id="CHEBI:57705"/>
    </ligand>
</feature>
<feature type="active site" description="Proton acceptor" evidence="18">
    <location>
        <position position="362"/>
    </location>
</feature>
<keyword evidence="10 18" id="KW-0133">Cell shape</keyword>
<proteinExistence type="inferred from homology"/>
<evidence type="ECO:0000256" key="7">
    <source>
        <dbReference type="ARBA" id="ARBA00022723"/>
    </source>
</evidence>
<comment type="catalytic activity">
    <reaction evidence="16 18">
        <text>N-acetyl-alpha-D-glucosamine 1-phosphate + UTP + H(+) = UDP-N-acetyl-alpha-D-glucosamine + diphosphate</text>
        <dbReference type="Rhea" id="RHEA:13509"/>
        <dbReference type="ChEBI" id="CHEBI:15378"/>
        <dbReference type="ChEBI" id="CHEBI:33019"/>
        <dbReference type="ChEBI" id="CHEBI:46398"/>
        <dbReference type="ChEBI" id="CHEBI:57705"/>
        <dbReference type="ChEBI" id="CHEBI:57776"/>
        <dbReference type="EC" id="2.7.7.23"/>
    </reaction>
</comment>
<evidence type="ECO:0000256" key="4">
    <source>
        <dbReference type="ARBA" id="ARBA00022490"/>
    </source>
</evidence>
<comment type="caution">
    <text evidence="21">The sequence shown here is derived from an EMBL/GenBank/DDBJ whole genome shotgun (WGS) entry which is preliminary data.</text>
</comment>
<dbReference type="SUPFAM" id="SSF53448">
    <property type="entry name" value="Nucleotide-diphospho-sugar transferases"/>
    <property type="match status" value="1"/>
</dbReference>
<dbReference type="Pfam" id="PF00132">
    <property type="entry name" value="Hexapep"/>
    <property type="match status" value="1"/>
</dbReference>
<keyword evidence="5 18" id="KW-0808">Transferase</keyword>
<feature type="binding site" evidence="18">
    <location>
        <position position="376"/>
    </location>
    <ligand>
        <name>UDP-N-acetyl-alpha-D-glucosamine</name>
        <dbReference type="ChEBI" id="CHEBI:57705"/>
    </ligand>
</feature>
<dbReference type="Gene3D" id="3.90.550.10">
    <property type="entry name" value="Spore Coat Polysaccharide Biosynthesis Protein SpsA, Chain A"/>
    <property type="match status" value="1"/>
</dbReference>
<dbReference type="PANTHER" id="PTHR43584">
    <property type="entry name" value="NUCLEOTIDYL TRANSFERASE"/>
    <property type="match status" value="1"/>
</dbReference>
<dbReference type="CDD" id="cd03353">
    <property type="entry name" value="LbH_GlmU_C"/>
    <property type="match status" value="1"/>
</dbReference>
<keyword evidence="9 18" id="KW-0460">Magnesium</keyword>
<dbReference type="CDD" id="cd02540">
    <property type="entry name" value="GT2_GlmU_N_bac"/>
    <property type="match status" value="1"/>
</dbReference>
<feature type="binding site" evidence="18">
    <location>
        <position position="226"/>
    </location>
    <ligand>
        <name>UDP-N-acetyl-alpha-D-glucosamine</name>
        <dbReference type="ChEBI" id="CHEBI:57705"/>
    </ligand>
</feature>
<keyword evidence="13 18" id="KW-0012">Acyltransferase</keyword>
<feature type="binding site" evidence="18">
    <location>
        <position position="404"/>
    </location>
    <ligand>
        <name>acetyl-CoA</name>
        <dbReference type="ChEBI" id="CHEBI:57288"/>
    </ligand>
</feature>
<comment type="similarity">
    <text evidence="2 18">In the C-terminal section; belongs to the transferase hexapeptide repeat family.</text>
</comment>
<dbReference type="AlphaFoldDB" id="A0A5B0VHH6"/>
<comment type="function">
    <text evidence="17 18">Catalyzes the last two sequential reactions in the de novo biosynthetic pathway for UDP-N-acetylglucosamine (UDP-GlcNAc). The C-terminal domain catalyzes the transfer of acetyl group from acetyl coenzyme A to glucosamine-1-phosphate (GlcN-1-P) to produce N-acetylglucosamine-1-phosphate (GlcNAc-1-P), which is converted into UDP-GlcNAc by the transfer of uridine 5-monophosphate (from uridine 5-triphosphate), a reaction catalyzed by the N-terminal domain.</text>
</comment>
<dbReference type="HAMAP" id="MF_01631">
    <property type="entry name" value="GlmU"/>
    <property type="match status" value="1"/>
</dbReference>
<comment type="catalytic activity">
    <reaction evidence="15 18">
        <text>alpha-D-glucosamine 1-phosphate + acetyl-CoA = N-acetyl-alpha-D-glucosamine 1-phosphate + CoA + H(+)</text>
        <dbReference type="Rhea" id="RHEA:13725"/>
        <dbReference type="ChEBI" id="CHEBI:15378"/>
        <dbReference type="ChEBI" id="CHEBI:57287"/>
        <dbReference type="ChEBI" id="CHEBI:57288"/>
        <dbReference type="ChEBI" id="CHEBI:57776"/>
        <dbReference type="ChEBI" id="CHEBI:58516"/>
        <dbReference type="EC" id="2.3.1.157"/>
    </reaction>
</comment>
<feature type="binding site" evidence="18">
    <location>
        <position position="379"/>
    </location>
    <ligand>
        <name>acetyl-CoA</name>
        <dbReference type="ChEBI" id="CHEBI:57288"/>
    </ligand>
</feature>
<dbReference type="InterPro" id="IPR025877">
    <property type="entry name" value="MobA-like_NTP_Trfase"/>
</dbReference>
<feature type="binding site" evidence="18">
    <location>
        <position position="350"/>
    </location>
    <ligand>
        <name>UDP-N-acetyl-alpha-D-glucosamine</name>
        <dbReference type="ChEBI" id="CHEBI:57705"/>
    </ligand>
</feature>
<feature type="binding site" evidence="18">
    <location>
        <position position="439"/>
    </location>
    <ligand>
        <name>acetyl-CoA</name>
        <dbReference type="ChEBI" id="CHEBI:57288"/>
    </ligand>
</feature>
<feature type="binding site" evidence="18">
    <location>
        <position position="103"/>
    </location>
    <ligand>
        <name>Mg(2+)</name>
        <dbReference type="ChEBI" id="CHEBI:18420"/>
    </ligand>
</feature>
<keyword evidence="11 18" id="KW-0573">Peptidoglycan synthesis</keyword>
<evidence type="ECO:0000256" key="16">
    <source>
        <dbReference type="ARBA" id="ARBA00048493"/>
    </source>
</evidence>
<dbReference type="EC" id="2.7.7.23" evidence="18"/>
<dbReference type="InterPro" id="IPR011004">
    <property type="entry name" value="Trimer_LpxA-like_sf"/>
</dbReference>
<feature type="binding site" evidence="18">
    <location>
        <begin position="9"/>
        <end position="12"/>
    </location>
    <ligand>
        <name>UDP-N-acetyl-alpha-D-glucosamine</name>
        <dbReference type="ChEBI" id="CHEBI:57705"/>
    </ligand>
</feature>
<keyword evidence="22" id="KW-1185">Reference proteome</keyword>
<feature type="domain" description="MobA-like NTP transferase" evidence="19">
    <location>
        <begin position="6"/>
        <end position="125"/>
    </location>
</feature>
<feature type="binding site" evidence="18">
    <location>
        <position position="74"/>
    </location>
    <ligand>
        <name>UDP-N-acetyl-alpha-D-glucosamine</name>
        <dbReference type="ChEBI" id="CHEBI:57705"/>
    </ligand>
</feature>
<evidence type="ECO:0000256" key="5">
    <source>
        <dbReference type="ARBA" id="ARBA00022679"/>
    </source>
</evidence>
<comment type="pathway">
    <text evidence="18">Bacterial outer membrane biogenesis; LPS lipid A biosynthesis.</text>
</comment>
<feature type="domain" description="Mannose-1-phosphate guanyltransferase C-terminal" evidence="20">
    <location>
        <begin position="263"/>
        <end position="333"/>
    </location>
</feature>
<dbReference type="NCBIfam" id="NF010933">
    <property type="entry name" value="PRK14353.1"/>
    <property type="match status" value="1"/>
</dbReference>
<accession>A0A5B0VHH6</accession>
<dbReference type="Pfam" id="PF25087">
    <property type="entry name" value="GMPPB_C"/>
    <property type="match status" value="1"/>
</dbReference>
<keyword evidence="14 18" id="KW-0961">Cell wall biogenesis/degradation</keyword>
<dbReference type="Gene3D" id="2.160.10.10">
    <property type="entry name" value="Hexapeptide repeat proteins"/>
    <property type="match status" value="1"/>
</dbReference>
<comment type="cofactor">
    <cofactor evidence="18">
        <name>Mg(2+)</name>
        <dbReference type="ChEBI" id="CHEBI:18420"/>
    </cofactor>
    <text evidence="18">Binds 1 Mg(2+) ion per subunit.</text>
</comment>
<feature type="binding site" evidence="18">
    <location>
        <begin position="79"/>
        <end position="80"/>
    </location>
    <ligand>
        <name>UDP-N-acetyl-alpha-D-glucosamine</name>
        <dbReference type="ChEBI" id="CHEBI:57705"/>
    </ligand>
</feature>
<evidence type="ECO:0000256" key="2">
    <source>
        <dbReference type="ARBA" id="ARBA00007707"/>
    </source>
</evidence>
<dbReference type="GO" id="GO:0009252">
    <property type="term" value="P:peptidoglycan biosynthetic process"/>
    <property type="evidence" value="ECO:0007669"/>
    <property type="project" value="UniProtKB-UniRule"/>
</dbReference>
<feature type="binding site" evidence="18">
    <location>
        <position position="153"/>
    </location>
    <ligand>
        <name>UDP-N-acetyl-alpha-D-glucosamine</name>
        <dbReference type="ChEBI" id="CHEBI:57705"/>
    </ligand>
</feature>
<evidence type="ECO:0000256" key="11">
    <source>
        <dbReference type="ARBA" id="ARBA00022984"/>
    </source>
</evidence>
<feature type="binding site" evidence="18">
    <location>
        <position position="226"/>
    </location>
    <ligand>
        <name>Mg(2+)</name>
        <dbReference type="ChEBI" id="CHEBI:18420"/>
    </ligand>
</feature>
<keyword evidence="4 18" id="KW-0963">Cytoplasm</keyword>
<dbReference type="UniPathway" id="UPA00113">
    <property type="reaction ID" value="UER00532"/>
</dbReference>
<dbReference type="GO" id="GO:0071555">
    <property type="term" value="P:cell wall organization"/>
    <property type="evidence" value="ECO:0007669"/>
    <property type="project" value="UniProtKB-KW"/>
</dbReference>
<dbReference type="InterPro" id="IPR050065">
    <property type="entry name" value="GlmU-like"/>
</dbReference>
<feature type="binding site" evidence="18">
    <location>
        <begin position="101"/>
        <end position="103"/>
    </location>
    <ligand>
        <name>UDP-N-acetyl-alpha-D-glucosamine</name>
        <dbReference type="ChEBI" id="CHEBI:57705"/>
    </ligand>
</feature>
<keyword evidence="8 18" id="KW-0677">Repeat</keyword>
<evidence type="ECO:0000256" key="17">
    <source>
        <dbReference type="ARBA" id="ARBA00049628"/>
    </source>
</evidence>
<dbReference type="InterPro" id="IPR038009">
    <property type="entry name" value="GlmU_C_LbH"/>
</dbReference>
<comment type="pathway">
    <text evidence="18">Nucleotide-sugar biosynthesis; UDP-N-acetyl-alpha-D-glucosamine biosynthesis; N-acetyl-alpha-D-glucosamine 1-phosphate from alpha-D-glucosamine 6-phosphate (route II): step 2/2.</text>
</comment>
<dbReference type="InterPro" id="IPR056729">
    <property type="entry name" value="GMPPB_C"/>
</dbReference>
<evidence type="ECO:0000256" key="8">
    <source>
        <dbReference type="ARBA" id="ARBA00022737"/>
    </source>
</evidence>
<evidence type="ECO:0000256" key="3">
    <source>
        <dbReference type="ARBA" id="ARBA00007947"/>
    </source>
</evidence>
<dbReference type="NCBIfam" id="TIGR01173">
    <property type="entry name" value="glmU"/>
    <property type="match status" value="1"/>
</dbReference>
<dbReference type="InterPro" id="IPR001451">
    <property type="entry name" value="Hexapep"/>
</dbReference>
<dbReference type="PROSITE" id="PS00101">
    <property type="entry name" value="HEXAPEP_TRANSFERASES"/>
    <property type="match status" value="1"/>
</dbReference>
<sequence length="454" mass="48167">MSSLHVVVLAAGQGSRMKSALPKVLHPVAGKPMLHHVIDTAKQLGAEKIHTVIGHGAEQVRGSLQDDAVNWVLQTEQLGTGHAVAQALPDLPDDARVLVLYGDVPLTRRETLEAMVGDLDDSNLALLTVDMDNPHGYGRIVRDGNGLVQAIVEQKDATAEQQDIKEVNTGILAVSARHLKSWLPTLSNSNAQGEYYLTDIIAMAVAHGLTVTVSQPLNPFEVQGVNNRIQLSELERWFQRRQAERLMTEGATLADPARVDVRGELTIGNDLWIDVNVVFEGKVNLGSNVVIGPGCVITDSTIADGAEIKANSVLEGAIVGAGAQIGPFARLRPGTELAANTKVGNFVETKKAVVGEGSKINHLSYVGDASLGCNVNVGAGTITCNYDGVNKHRTTIGDGVFVGSNTSLVAPVTVAKEATIGAGSTITRDVSDNELAVARGKQRNISGWERPKKH</sequence>
<dbReference type="EC" id="2.3.1.157" evidence="18"/>
<feature type="region of interest" description="Linker" evidence="18">
    <location>
        <begin position="229"/>
        <end position="249"/>
    </location>
</feature>
<dbReference type="Pfam" id="PF12804">
    <property type="entry name" value="NTP_transf_3"/>
    <property type="match status" value="1"/>
</dbReference>
<feature type="binding site" evidence="18">
    <location>
        <position position="23"/>
    </location>
    <ligand>
        <name>UDP-N-acetyl-alpha-D-glucosamine</name>
        <dbReference type="ChEBI" id="CHEBI:57705"/>
    </ligand>
</feature>
<feature type="binding site" evidence="18">
    <location>
        <position position="422"/>
    </location>
    <ligand>
        <name>acetyl-CoA</name>
        <dbReference type="ChEBI" id="CHEBI:57288"/>
    </ligand>
</feature>
<feature type="binding site" evidence="18">
    <location>
        <position position="168"/>
    </location>
    <ligand>
        <name>UDP-N-acetyl-alpha-D-glucosamine</name>
        <dbReference type="ChEBI" id="CHEBI:57705"/>
    </ligand>
</feature>
<dbReference type="GO" id="GO:0008360">
    <property type="term" value="P:regulation of cell shape"/>
    <property type="evidence" value="ECO:0007669"/>
    <property type="project" value="UniProtKB-KW"/>
</dbReference>
<dbReference type="GO" id="GO:0000902">
    <property type="term" value="P:cell morphogenesis"/>
    <property type="evidence" value="ECO:0007669"/>
    <property type="project" value="UniProtKB-UniRule"/>
</dbReference>
<name>A0A5B0VHH6_9GAMM</name>
<dbReference type="GO" id="GO:0000287">
    <property type="term" value="F:magnesium ion binding"/>
    <property type="evidence" value="ECO:0007669"/>
    <property type="project" value="UniProtKB-UniRule"/>
</dbReference>
<comment type="similarity">
    <text evidence="3 18">In the N-terminal section; belongs to the N-acetylglucosamine-1-phosphate uridyltransferase family.</text>
</comment>
<evidence type="ECO:0000256" key="14">
    <source>
        <dbReference type="ARBA" id="ARBA00023316"/>
    </source>
</evidence>
<dbReference type="RefSeq" id="WP_149599693.1">
    <property type="nucleotide sequence ID" value="NZ_VTUU01000003.1"/>
</dbReference>
<dbReference type="GO" id="GO:0009245">
    <property type="term" value="P:lipid A biosynthetic process"/>
    <property type="evidence" value="ECO:0007669"/>
    <property type="project" value="UniProtKB-UniRule"/>
</dbReference>
<dbReference type="GO" id="GO:0003977">
    <property type="term" value="F:UDP-N-acetylglucosamine diphosphorylase activity"/>
    <property type="evidence" value="ECO:0007669"/>
    <property type="project" value="UniProtKB-UniRule"/>
</dbReference>
<evidence type="ECO:0000313" key="22">
    <source>
        <dbReference type="Proteomes" id="UP000323161"/>
    </source>
</evidence>
<evidence type="ECO:0000256" key="12">
    <source>
        <dbReference type="ARBA" id="ARBA00023268"/>
    </source>
</evidence>
<evidence type="ECO:0000256" key="1">
    <source>
        <dbReference type="ARBA" id="ARBA00004496"/>
    </source>
</evidence>
<feature type="binding site" evidence="18">
    <location>
        <position position="138"/>
    </location>
    <ligand>
        <name>UDP-N-acetyl-alpha-D-glucosamine</name>
        <dbReference type="ChEBI" id="CHEBI:57705"/>
    </ligand>
</feature>
<dbReference type="InterPro" id="IPR018357">
    <property type="entry name" value="Hexapep_transf_CS"/>
</dbReference>
<evidence type="ECO:0000256" key="10">
    <source>
        <dbReference type="ARBA" id="ARBA00022960"/>
    </source>
</evidence>
<evidence type="ECO:0000259" key="20">
    <source>
        <dbReference type="Pfam" id="PF25087"/>
    </source>
</evidence>
<dbReference type="InterPro" id="IPR005882">
    <property type="entry name" value="Bifunctional_GlmU"/>
</dbReference>
<feature type="binding site" evidence="18">
    <location>
        <position position="365"/>
    </location>
    <ligand>
        <name>UDP-N-acetyl-alpha-D-glucosamine</name>
        <dbReference type="ChEBI" id="CHEBI:57705"/>
    </ligand>
</feature>
<reference evidence="21 22" key="1">
    <citation type="submission" date="2019-08" db="EMBL/GenBank/DDBJ databases">
        <title>Marinobacter ZYF650 sp. nov., a marine bacterium isolated from seawater of the Mariana trench.</title>
        <authorList>
            <person name="Ahmad W."/>
        </authorList>
    </citation>
    <scope>NUCLEOTIDE SEQUENCE [LARGE SCALE GENOMIC DNA]</scope>
    <source>
        <strain evidence="21 22">ZYF650</strain>
    </source>
</reference>
<comment type="pathway">
    <text evidence="18">Nucleotide-sugar biosynthesis; UDP-N-acetyl-alpha-D-glucosamine biosynthesis; UDP-N-acetyl-alpha-D-glucosamine from N-acetyl-alpha-D-glucosamine 1-phosphate: step 1/1.</text>
</comment>
<dbReference type="Proteomes" id="UP000323161">
    <property type="component" value="Unassembled WGS sequence"/>
</dbReference>
<dbReference type="PANTHER" id="PTHR43584:SF3">
    <property type="entry name" value="BIFUNCTIONAL PROTEIN GLMU"/>
    <property type="match status" value="1"/>
</dbReference>
<dbReference type="GO" id="GO:0019134">
    <property type="term" value="F:glucosamine-1-phosphate N-acetyltransferase activity"/>
    <property type="evidence" value="ECO:0007669"/>
    <property type="project" value="UniProtKB-UniRule"/>
</dbReference>
<organism evidence="21 22">
    <name type="scientific">Marinobacter salinexigens</name>
    <dbReference type="NCBI Taxonomy" id="2919747"/>
    <lineage>
        <taxon>Bacteria</taxon>
        <taxon>Pseudomonadati</taxon>
        <taxon>Pseudomonadota</taxon>
        <taxon>Gammaproteobacteria</taxon>
        <taxon>Pseudomonadales</taxon>
        <taxon>Marinobacteraceae</taxon>
        <taxon>Marinobacter</taxon>
    </lineage>
</organism>
<evidence type="ECO:0000256" key="13">
    <source>
        <dbReference type="ARBA" id="ARBA00023315"/>
    </source>
</evidence>
<keyword evidence="6 18" id="KW-0548">Nucleotidyltransferase</keyword>
<feature type="region of interest" description="Pyrophosphorylase" evidence="18">
    <location>
        <begin position="1"/>
        <end position="228"/>
    </location>
</feature>
<evidence type="ECO:0000313" key="21">
    <source>
        <dbReference type="EMBL" id="KAA1174127.1"/>
    </source>
</evidence>
<dbReference type="InterPro" id="IPR029044">
    <property type="entry name" value="Nucleotide-diphossugar_trans"/>
</dbReference>
<evidence type="ECO:0000256" key="6">
    <source>
        <dbReference type="ARBA" id="ARBA00022695"/>
    </source>
</evidence>
<evidence type="ECO:0000256" key="15">
    <source>
        <dbReference type="ARBA" id="ARBA00048247"/>
    </source>
</evidence>
<evidence type="ECO:0000259" key="19">
    <source>
        <dbReference type="Pfam" id="PF12804"/>
    </source>
</evidence>
<comment type="subcellular location">
    <subcellularLocation>
        <location evidence="1 18">Cytoplasm</location>
    </subcellularLocation>
</comment>
<comment type="subunit">
    <text evidence="18">Homotrimer.</text>
</comment>
<dbReference type="SUPFAM" id="SSF51161">
    <property type="entry name" value="Trimeric LpxA-like enzymes"/>
    <property type="match status" value="1"/>
</dbReference>
<evidence type="ECO:0000256" key="9">
    <source>
        <dbReference type="ARBA" id="ARBA00022842"/>
    </source>
</evidence>
<dbReference type="GO" id="GO:0006048">
    <property type="term" value="P:UDP-N-acetylglucosamine biosynthetic process"/>
    <property type="evidence" value="ECO:0007669"/>
    <property type="project" value="UniProtKB-UniPathway"/>
</dbReference>
<dbReference type="GO" id="GO:0016020">
    <property type="term" value="C:membrane"/>
    <property type="evidence" value="ECO:0007669"/>
    <property type="project" value="GOC"/>
</dbReference>
<keyword evidence="7 18" id="KW-0479">Metal-binding</keyword>
<dbReference type="GO" id="GO:0005737">
    <property type="term" value="C:cytoplasm"/>
    <property type="evidence" value="ECO:0007669"/>
    <property type="project" value="UniProtKB-SubCell"/>
</dbReference>
<dbReference type="UniPathway" id="UPA00973"/>
<dbReference type="EMBL" id="VTUU01000003">
    <property type="protein sequence ID" value="KAA1174127.1"/>
    <property type="molecule type" value="Genomic_DNA"/>
</dbReference>
<gene>
    <name evidence="18 21" type="primary">glmU</name>
    <name evidence="21" type="ORF">FWJ25_07695</name>
</gene>
<protein>
    <recommendedName>
        <fullName evidence="18">Bifunctional protein GlmU</fullName>
    </recommendedName>
    <domain>
        <recommendedName>
            <fullName evidence="18">UDP-N-acetylglucosamine pyrophosphorylase</fullName>
            <ecNumber evidence="18">2.7.7.23</ecNumber>
        </recommendedName>
        <alternativeName>
            <fullName evidence="18">N-acetylglucosamine-1-phosphate uridyltransferase</fullName>
        </alternativeName>
    </domain>
    <domain>
        <recommendedName>
            <fullName evidence="18">Glucosamine-1-phosphate N-acetyltransferase</fullName>
            <ecNumber evidence="18">2.3.1.157</ecNumber>
        </recommendedName>
    </domain>
</protein>